<name>A0A1L3IA96_9RHOB</name>
<dbReference type="InterPro" id="IPR023875">
    <property type="entry name" value="DNA_repair_put"/>
</dbReference>
<dbReference type="GO" id="GO:0097506">
    <property type="term" value="F:deaminated base DNA N-glycosylase activity"/>
    <property type="evidence" value="ECO:0007669"/>
    <property type="project" value="UniProtKB-ARBA"/>
</dbReference>
<keyword evidence="11" id="KW-0548">Nucleotidyltransferase</keyword>
<dbReference type="Pfam" id="PF13566">
    <property type="entry name" value="DUF4130"/>
    <property type="match status" value="1"/>
</dbReference>
<dbReference type="RefSeq" id="WP_072506604.1">
    <property type="nucleotide sequence ID" value="NZ_CP016365.1"/>
</dbReference>
<dbReference type="PANTHER" id="PTHR33693">
    <property type="entry name" value="TYPE-5 URACIL-DNA GLYCOSYLASE"/>
    <property type="match status" value="1"/>
</dbReference>
<proteinExistence type="inferred from homology"/>
<dbReference type="OrthoDB" id="5290748at2"/>
<dbReference type="InterPro" id="IPR005273">
    <property type="entry name" value="Ura-DNA_glyco_family4"/>
</dbReference>
<dbReference type="KEGG" id="php:PhaeoP97_03609"/>
<dbReference type="AlphaFoldDB" id="A0A1L3IA96"/>
<evidence type="ECO:0000256" key="5">
    <source>
        <dbReference type="ARBA" id="ARBA00022763"/>
    </source>
</evidence>
<keyword evidence="5" id="KW-0227">DNA damage</keyword>
<keyword evidence="11" id="KW-0614">Plasmid</keyword>
<dbReference type="InterPro" id="IPR051536">
    <property type="entry name" value="UDG_Type-4/5"/>
</dbReference>
<accession>A0A1L3IA96</accession>
<dbReference type="SUPFAM" id="SSF52141">
    <property type="entry name" value="Uracil-DNA glycosylase-like"/>
    <property type="match status" value="1"/>
</dbReference>
<dbReference type="SMART" id="SM00987">
    <property type="entry name" value="UreE_C"/>
    <property type="match status" value="1"/>
</dbReference>
<comment type="similarity">
    <text evidence="1">Belongs to the uracil-DNA glycosylase (UDG) superfamily. Type 4 (UDGa) family.</text>
</comment>
<dbReference type="Proteomes" id="UP000183859">
    <property type="component" value="Plasmid pP97_a"/>
</dbReference>
<evidence type="ECO:0000256" key="1">
    <source>
        <dbReference type="ARBA" id="ARBA00006521"/>
    </source>
</evidence>
<keyword evidence="12" id="KW-1185">Reference proteome</keyword>
<dbReference type="SMART" id="SM00986">
    <property type="entry name" value="UDG"/>
    <property type="match status" value="1"/>
</dbReference>
<dbReference type="NCBIfam" id="TIGR03915">
    <property type="entry name" value="SAM_7_link_chp"/>
    <property type="match status" value="1"/>
</dbReference>
<keyword evidence="6" id="KW-0378">Hydrolase</keyword>
<dbReference type="NCBIfam" id="TIGR00758">
    <property type="entry name" value="UDG_fam4"/>
    <property type="match status" value="1"/>
</dbReference>
<dbReference type="InterPro" id="IPR036895">
    <property type="entry name" value="Uracil-DNA_glycosylase-like_sf"/>
</dbReference>
<dbReference type="GO" id="GO:0051539">
    <property type="term" value="F:4 iron, 4 sulfur cluster binding"/>
    <property type="evidence" value="ECO:0007669"/>
    <property type="project" value="UniProtKB-KW"/>
</dbReference>
<evidence type="ECO:0000256" key="9">
    <source>
        <dbReference type="ARBA" id="ARBA00023204"/>
    </source>
</evidence>
<geneLocation type="plasmid" evidence="12">
    <name>pp97_a</name>
</geneLocation>
<sequence length="484" mass="54009">MYRAEISSIGAAIAWRKAARGFLSNAIPPEEILWGEGAVVPDLFGQEATAPPIGEFKVPRSFVALADHVVWHSDPSRFARLYALLWRMRRERGLMSDRGDSELAHLRRMEKAVLRCKHKMKAFVRFRELGDPEAARRSFAAWFEPTHHTVEPTATFFVRRFADMDWRILTSDVCAIFESGDLRFEPGRPKPNLPDDANEQLWVTYFRNIFNPARLNVQAMQSEMPKKYWKNMPEAAVIPDLVASAPARARAMAEAAPTLPPLRAARVQAQLPAANPWWQGTVGDLPNAINACTRCPLHENATQAVPGEGPPSADLMIVGEQPGDQEDLIGRPFVGPAGQLFDQLAAEVGLSRTTAYVTNAVKHFKFTAKGRRRLHQRPNGAEIAHCQVWLRAELEQVQPKLILALGVTATEALLGSGEDILRRRGSIEYRADGQPVLITLHPSYILRLPDPTLRARAIENLRADLRLVDGWLAKSVSDQQKATV</sequence>
<evidence type="ECO:0000256" key="6">
    <source>
        <dbReference type="ARBA" id="ARBA00022801"/>
    </source>
</evidence>
<dbReference type="GO" id="GO:0046872">
    <property type="term" value="F:metal ion binding"/>
    <property type="evidence" value="ECO:0007669"/>
    <property type="project" value="UniProtKB-KW"/>
</dbReference>
<dbReference type="NCBIfam" id="TIGR03914">
    <property type="entry name" value="UDG_fam_dom"/>
    <property type="match status" value="1"/>
</dbReference>
<evidence type="ECO:0000256" key="4">
    <source>
        <dbReference type="ARBA" id="ARBA00022723"/>
    </source>
</evidence>
<dbReference type="GO" id="GO:0006281">
    <property type="term" value="P:DNA repair"/>
    <property type="evidence" value="ECO:0007669"/>
    <property type="project" value="UniProtKB-KW"/>
</dbReference>
<dbReference type="Pfam" id="PF03167">
    <property type="entry name" value="UDG"/>
    <property type="match status" value="1"/>
</dbReference>
<evidence type="ECO:0000256" key="7">
    <source>
        <dbReference type="ARBA" id="ARBA00023004"/>
    </source>
</evidence>
<keyword evidence="9" id="KW-0234">DNA repair</keyword>
<evidence type="ECO:0000256" key="3">
    <source>
        <dbReference type="ARBA" id="ARBA00022485"/>
    </source>
</evidence>
<dbReference type="InterPro" id="IPR025404">
    <property type="entry name" value="DUF4130"/>
</dbReference>
<dbReference type="InterPro" id="IPR005122">
    <property type="entry name" value="Uracil-DNA_glycosylase-like"/>
</dbReference>
<keyword evidence="4" id="KW-0479">Metal-binding</keyword>
<gene>
    <name evidence="11" type="ORF">PhaeoP97_03609</name>
</gene>
<evidence type="ECO:0000256" key="2">
    <source>
        <dbReference type="ARBA" id="ARBA00019403"/>
    </source>
</evidence>
<keyword evidence="7" id="KW-0408">Iron</keyword>
<reference evidence="12" key="1">
    <citation type="submission" date="2016-07" db="EMBL/GenBank/DDBJ databases">
        <title>Phaeobacter portensis sp. nov., a tropodithietic acid producing bacterium isolated from a German harbor.</title>
        <authorList>
            <person name="Freese H.M."/>
            <person name="Bunk B."/>
            <person name="Breider S."/>
            <person name="Brinkhoff T."/>
        </authorList>
    </citation>
    <scope>NUCLEOTIDE SEQUENCE [LARGE SCALE GENOMIC DNA]</scope>
    <source>
        <strain evidence="12">P97</strain>
        <plasmid evidence="12">pp97_a</plasmid>
    </source>
</reference>
<protein>
    <recommendedName>
        <fullName evidence="2">Type-4 uracil-DNA glycosylase</fullName>
    </recommendedName>
</protein>
<dbReference type="GO" id="GO:0016779">
    <property type="term" value="F:nucleotidyltransferase activity"/>
    <property type="evidence" value="ECO:0007669"/>
    <property type="project" value="UniProtKB-KW"/>
</dbReference>
<keyword evidence="8" id="KW-0411">Iron-sulfur</keyword>
<dbReference type="Gene3D" id="3.40.470.10">
    <property type="entry name" value="Uracil-DNA glycosylase-like domain"/>
    <property type="match status" value="1"/>
</dbReference>
<dbReference type="PANTHER" id="PTHR33693:SF9">
    <property type="entry name" value="TYPE-4 URACIL-DNA GLYCOSYLASE"/>
    <property type="match status" value="1"/>
</dbReference>
<keyword evidence="11" id="KW-0808">Transferase</keyword>
<dbReference type="EMBL" id="CP016365">
    <property type="protein sequence ID" value="APG48961.1"/>
    <property type="molecule type" value="Genomic_DNA"/>
</dbReference>
<keyword evidence="3" id="KW-0004">4Fe-4S</keyword>
<feature type="domain" description="Uracil-DNA glycosylase-like" evidence="10">
    <location>
        <begin position="306"/>
        <end position="462"/>
    </location>
</feature>
<evidence type="ECO:0000259" key="10">
    <source>
        <dbReference type="SMART" id="SM00986"/>
    </source>
</evidence>
<evidence type="ECO:0000313" key="12">
    <source>
        <dbReference type="Proteomes" id="UP000183859"/>
    </source>
</evidence>
<organism evidence="11 12">
    <name type="scientific">Phaeobacter porticola</name>
    <dbReference type="NCBI Taxonomy" id="1844006"/>
    <lineage>
        <taxon>Bacteria</taxon>
        <taxon>Pseudomonadati</taxon>
        <taxon>Pseudomonadota</taxon>
        <taxon>Alphaproteobacteria</taxon>
        <taxon>Rhodobacterales</taxon>
        <taxon>Roseobacteraceae</taxon>
        <taxon>Phaeobacter</taxon>
    </lineage>
</organism>
<evidence type="ECO:0000256" key="8">
    <source>
        <dbReference type="ARBA" id="ARBA00023014"/>
    </source>
</evidence>
<dbReference type="CDD" id="cd10030">
    <property type="entry name" value="UDG-F4_TTUDGA_SPO1dp_like"/>
    <property type="match status" value="1"/>
</dbReference>
<evidence type="ECO:0000313" key="11">
    <source>
        <dbReference type="EMBL" id="APG48961.1"/>
    </source>
</evidence>